<dbReference type="RefSeq" id="WP_110064399.1">
    <property type="nucleotide sequence ID" value="NZ_QGTW01000003.1"/>
</dbReference>
<sequence>MWRKNDGFFMAELLLSLTAWLIVAGVFFPLIIRAIEHSVEIEQEFESTQLLYESLQKTVVEGHFSSGETVKKNQTVYEIFLKESSELTEVCIKYEDIFQKANEKCEIYK</sequence>
<accession>A0A2V3A1D2</accession>
<protein>
    <recommendedName>
        <fullName evidence="3">Competence protein ComGE</fullName>
    </recommendedName>
</protein>
<evidence type="ECO:0000313" key="1">
    <source>
        <dbReference type="EMBL" id="PWW30541.1"/>
    </source>
</evidence>
<comment type="caution">
    <text evidence="1">The sequence shown here is derived from an EMBL/GenBank/DDBJ whole genome shotgun (WGS) entry which is preliminary data.</text>
</comment>
<reference evidence="1 2" key="1">
    <citation type="submission" date="2018-05" db="EMBL/GenBank/DDBJ databases">
        <title>Freshwater and sediment microbial communities from various areas in North America, analyzing microbe dynamics in response to fracking.</title>
        <authorList>
            <person name="Lamendella R."/>
        </authorList>
    </citation>
    <scope>NUCLEOTIDE SEQUENCE [LARGE SCALE GENOMIC DNA]</scope>
    <source>
        <strain evidence="1 2">15_TX</strain>
    </source>
</reference>
<evidence type="ECO:0008006" key="3">
    <source>
        <dbReference type="Google" id="ProtNLM"/>
    </source>
</evidence>
<dbReference type="AlphaFoldDB" id="A0A2V3A1D2"/>
<proteinExistence type="predicted"/>
<dbReference type="Proteomes" id="UP000247150">
    <property type="component" value="Unassembled WGS sequence"/>
</dbReference>
<organism evidence="1 2">
    <name type="scientific">Cytobacillus oceanisediminis</name>
    <dbReference type="NCBI Taxonomy" id="665099"/>
    <lineage>
        <taxon>Bacteria</taxon>
        <taxon>Bacillati</taxon>
        <taxon>Bacillota</taxon>
        <taxon>Bacilli</taxon>
        <taxon>Bacillales</taxon>
        <taxon>Bacillaceae</taxon>
        <taxon>Cytobacillus</taxon>
    </lineage>
</organism>
<dbReference type="EMBL" id="QGTW01000003">
    <property type="protein sequence ID" value="PWW30541.1"/>
    <property type="molecule type" value="Genomic_DNA"/>
</dbReference>
<name>A0A2V3A1D2_9BACI</name>
<evidence type="ECO:0000313" key="2">
    <source>
        <dbReference type="Proteomes" id="UP000247150"/>
    </source>
</evidence>
<gene>
    <name evidence="1" type="ORF">DFO73_103434</name>
</gene>
<dbReference type="OrthoDB" id="2928545at2"/>